<accession>A0A916VZW2</accession>
<dbReference type="PANTHER" id="PTHR43792">
    <property type="entry name" value="GNAT FAMILY, PUTATIVE (AFU_ORTHOLOGUE AFUA_3G00765)-RELATED-RELATED"/>
    <property type="match status" value="1"/>
</dbReference>
<feature type="domain" description="N-acetyltransferase" evidence="1">
    <location>
        <begin position="25"/>
        <end position="183"/>
    </location>
</feature>
<keyword evidence="3" id="KW-1185">Reference proteome</keyword>
<reference evidence="2" key="1">
    <citation type="journal article" date="2014" name="Int. J. Syst. Evol. Microbiol.">
        <title>Complete genome sequence of Corynebacterium casei LMG S-19264T (=DSM 44701T), isolated from a smear-ripened cheese.</title>
        <authorList>
            <consortium name="US DOE Joint Genome Institute (JGI-PGF)"/>
            <person name="Walter F."/>
            <person name="Albersmeier A."/>
            <person name="Kalinowski J."/>
            <person name="Ruckert C."/>
        </authorList>
    </citation>
    <scope>NUCLEOTIDE SEQUENCE</scope>
    <source>
        <strain evidence="2">CGMCC 1.15320</strain>
    </source>
</reference>
<sequence length="197" mass="22242">MVLESEECEDVTSDIECPVLVTERLVLRPPHPDDIPELTELANNRRVAEMLARMPHPYTQADAEQFVEGTRSRRFGGCHYAIALAGTGAFIGCAGLDQRQHGLELGYWIGERYWGNGYATEVAHALVDLAFRATQIEHLNVSCRVINDASRRVIHKCGFQYSGQGMMESLVAGRVPVERYRLDRKTWVSLRSWGSRH</sequence>
<organism evidence="2 3">
    <name type="scientific">Nitratireductor aestuarii</name>
    <dbReference type="NCBI Taxonomy" id="1735103"/>
    <lineage>
        <taxon>Bacteria</taxon>
        <taxon>Pseudomonadati</taxon>
        <taxon>Pseudomonadota</taxon>
        <taxon>Alphaproteobacteria</taxon>
        <taxon>Hyphomicrobiales</taxon>
        <taxon>Phyllobacteriaceae</taxon>
        <taxon>Nitratireductor</taxon>
    </lineage>
</organism>
<dbReference type="InterPro" id="IPR016181">
    <property type="entry name" value="Acyl_CoA_acyltransferase"/>
</dbReference>
<comment type="caution">
    <text evidence="2">The sequence shown here is derived from an EMBL/GenBank/DDBJ whole genome shotgun (WGS) entry which is preliminary data.</text>
</comment>
<gene>
    <name evidence="2" type="ORF">GCM10011385_07470</name>
</gene>
<evidence type="ECO:0000313" key="3">
    <source>
        <dbReference type="Proteomes" id="UP000636264"/>
    </source>
</evidence>
<protein>
    <submittedName>
        <fullName evidence="2">N-acetyltransferase GCN5</fullName>
    </submittedName>
</protein>
<proteinExistence type="predicted"/>
<dbReference type="GO" id="GO:0016747">
    <property type="term" value="F:acyltransferase activity, transferring groups other than amino-acyl groups"/>
    <property type="evidence" value="ECO:0007669"/>
    <property type="project" value="InterPro"/>
</dbReference>
<dbReference type="EMBL" id="BMIF01000002">
    <property type="protein sequence ID" value="GGA56467.1"/>
    <property type="molecule type" value="Genomic_DNA"/>
</dbReference>
<evidence type="ECO:0000259" key="1">
    <source>
        <dbReference type="PROSITE" id="PS51186"/>
    </source>
</evidence>
<dbReference type="InterPro" id="IPR051531">
    <property type="entry name" value="N-acetyltransferase"/>
</dbReference>
<name>A0A916VZW2_9HYPH</name>
<dbReference type="Pfam" id="PF13302">
    <property type="entry name" value="Acetyltransf_3"/>
    <property type="match status" value="1"/>
</dbReference>
<dbReference type="Gene3D" id="3.40.630.30">
    <property type="match status" value="1"/>
</dbReference>
<dbReference type="RefSeq" id="WP_188719619.1">
    <property type="nucleotide sequence ID" value="NZ_BMIF01000002.1"/>
</dbReference>
<dbReference type="Proteomes" id="UP000636264">
    <property type="component" value="Unassembled WGS sequence"/>
</dbReference>
<dbReference type="SUPFAM" id="SSF55729">
    <property type="entry name" value="Acyl-CoA N-acyltransferases (Nat)"/>
    <property type="match status" value="1"/>
</dbReference>
<dbReference type="AlphaFoldDB" id="A0A916VZW2"/>
<reference evidence="2" key="2">
    <citation type="submission" date="2020-09" db="EMBL/GenBank/DDBJ databases">
        <authorList>
            <person name="Sun Q."/>
            <person name="Zhou Y."/>
        </authorList>
    </citation>
    <scope>NUCLEOTIDE SEQUENCE</scope>
    <source>
        <strain evidence="2">CGMCC 1.15320</strain>
    </source>
</reference>
<dbReference type="InterPro" id="IPR000182">
    <property type="entry name" value="GNAT_dom"/>
</dbReference>
<dbReference type="PROSITE" id="PS51186">
    <property type="entry name" value="GNAT"/>
    <property type="match status" value="1"/>
</dbReference>
<evidence type="ECO:0000313" key="2">
    <source>
        <dbReference type="EMBL" id="GGA56467.1"/>
    </source>
</evidence>